<name>A0A2M6W6W6_9BACT</name>
<dbReference type="Gene3D" id="3.40.140.10">
    <property type="entry name" value="Cytidine Deaminase, domain 2"/>
    <property type="match status" value="1"/>
</dbReference>
<dbReference type="SUPFAM" id="SSF53927">
    <property type="entry name" value="Cytidine deaminase-like"/>
    <property type="match status" value="1"/>
</dbReference>
<gene>
    <name evidence="2" type="ORF">COU29_01740</name>
</gene>
<dbReference type="PANTHER" id="PTHR11079">
    <property type="entry name" value="CYTOSINE DEAMINASE FAMILY MEMBER"/>
    <property type="match status" value="1"/>
</dbReference>
<dbReference type="InterPro" id="IPR016193">
    <property type="entry name" value="Cytidine_deaminase-like"/>
</dbReference>
<feature type="domain" description="CMP/dCMP-type deaminase" evidence="1">
    <location>
        <begin position="5"/>
        <end position="119"/>
    </location>
</feature>
<proteinExistence type="predicted"/>
<dbReference type="EMBL" id="PFBV01000003">
    <property type="protein sequence ID" value="PIT88485.1"/>
    <property type="molecule type" value="Genomic_DNA"/>
</dbReference>
<dbReference type="Proteomes" id="UP000231426">
    <property type="component" value="Unassembled WGS sequence"/>
</dbReference>
<protein>
    <recommendedName>
        <fullName evidence="1">CMP/dCMP-type deaminase domain-containing protein</fullName>
    </recommendedName>
</protein>
<reference evidence="3" key="1">
    <citation type="submission" date="2017-09" db="EMBL/GenBank/DDBJ databases">
        <title>Depth-based differentiation of microbial function through sediment-hosted aquifers and enrichment of novel symbionts in the deep terrestrial subsurface.</title>
        <authorList>
            <person name="Probst A.J."/>
            <person name="Ladd B."/>
            <person name="Jarett J.K."/>
            <person name="Geller-Mcgrath D.E."/>
            <person name="Sieber C.M.K."/>
            <person name="Emerson J.B."/>
            <person name="Anantharaman K."/>
            <person name="Thomas B.C."/>
            <person name="Malmstrom R."/>
            <person name="Stieglmeier M."/>
            <person name="Klingl A."/>
            <person name="Woyke T."/>
            <person name="Ryan C.M."/>
            <person name="Banfield J.F."/>
        </authorList>
    </citation>
    <scope>NUCLEOTIDE SEQUENCE [LARGE SCALE GENOMIC DNA]</scope>
</reference>
<dbReference type="AlphaFoldDB" id="A0A2M6W6W6"/>
<comment type="caution">
    <text evidence="2">The sequence shown here is derived from an EMBL/GenBank/DDBJ whole genome shotgun (WGS) entry which is preliminary data.</text>
</comment>
<accession>A0A2M6W6W6</accession>
<evidence type="ECO:0000259" key="1">
    <source>
        <dbReference type="PROSITE" id="PS51747"/>
    </source>
</evidence>
<dbReference type="GO" id="GO:0047974">
    <property type="term" value="F:guanosine deaminase activity"/>
    <property type="evidence" value="ECO:0007669"/>
    <property type="project" value="TreeGrafter"/>
</dbReference>
<dbReference type="Pfam" id="PF00383">
    <property type="entry name" value="dCMP_cyt_deam_1"/>
    <property type="match status" value="1"/>
</dbReference>
<evidence type="ECO:0000313" key="2">
    <source>
        <dbReference type="EMBL" id="PIT88485.1"/>
    </source>
</evidence>
<dbReference type="GO" id="GO:0006152">
    <property type="term" value="P:purine nucleoside catabolic process"/>
    <property type="evidence" value="ECO:0007669"/>
    <property type="project" value="TreeGrafter"/>
</dbReference>
<dbReference type="CDD" id="cd01285">
    <property type="entry name" value="nucleoside_deaminase"/>
    <property type="match status" value="1"/>
</dbReference>
<organism evidence="2 3">
    <name type="scientific">Candidatus Magasanikbacteria bacterium CG10_big_fil_rev_8_21_14_0_10_36_32</name>
    <dbReference type="NCBI Taxonomy" id="1974646"/>
    <lineage>
        <taxon>Bacteria</taxon>
        <taxon>Candidatus Magasanikiibacteriota</taxon>
    </lineage>
</organism>
<dbReference type="InterPro" id="IPR002125">
    <property type="entry name" value="CMP_dCMP_dom"/>
</dbReference>
<evidence type="ECO:0000313" key="3">
    <source>
        <dbReference type="Proteomes" id="UP000231426"/>
    </source>
</evidence>
<dbReference type="PROSITE" id="PS51747">
    <property type="entry name" value="CYT_DCMP_DEAMINASES_2"/>
    <property type="match status" value="1"/>
</dbReference>
<sequence>MTTKLQLQKGFSAAINEAKKGIRQKHGGPFGAAIIKNEKIIALGHNTVLKNNDPTAHAEINAIRAATKKLKSPHLKNCILIATSEPCPMCLTTSYWAKIKAIYYALPKSVADDAGFQDNFIYKDLAKPIKKRKLKLICFPSSIKDSKMIFTDWKKTGKLY</sequence>
<dbReference type="PANTHER" id="PTHR11079:SF161">
    <property type="entry name" value="CMP_DCMP-TYPE DEAMINASE DOMAIN-CONTAINING PROTEIN"/>
    <property type="match status" value="1"/>
</dbReference>